<comment type="caution">
    <text evidence="2">The sequence shown here is derived from an EMBL/GenBank/DDBJ whole genome shotgun (WGS) entry which is preliminary data.</text>
</comment>
<dbReference type="EMBL" id="JAHRIP010034530">
    <property type="protein sequence ID" value="MEQ2293817.1"/>
    <property type="molecule type" value="Genomic_DNA"/>
</dbReference>
<keyword evidence="3" id="KW-1185">Reference proteome</keyword>
<feature type="signal peptide" evidence="1">
    <location>
        <begin position="1"/>
        <end position="25"/>
    </location>
</feature>
<keyword evidence="1" id="KW-0732">Signal</keyword>
<evidence type="ECO:0000313" key="2">
    <source>
        <dbReference type="EMBL" id="MEQ2293817.1"/>
    </source>
</evidence>
<gene>
    <name evidence="2" type="ORF">AMECASPLE_037401</name>
</gene>
<reference evidence="2 3" key="1">
    <citation type="submission" date="2021-06" db="EMBL/GenBank/DDBJ databases">
        <authorList>
            <person name="Palmer J.M."/>
        </authorList>
    </citation>
    <scope>NUCLEOTIDE SEQUENCE [LARGE SCALE GENOMIC DNA]</scope>
    <source>
        <strain evidence="2 3">AS_MEX2019</strain>
        <tissue evidence="2">Muscle</tissue>
    </source>
</reference>
<evidence type="ECO:0000256" key="1">
    <source>
        <dbReference type="SAM" id="SignalP"/>
    </source>
</evidence>
<feature type="chain" id="PRO_5046042628" evidence="1">
    <location>
        <begin position="26"/>
        <end position="108"/>
    </location>
</feature>
<protein>
    <submittedName>
        <fullName evidence="2">Uncharacterized protein</fullName>
    </submittedName>
</protein>
<organism evidence="2 3">
    <name type="scientific">Ameca splendens</name>
    <dbReference type="NCBI Taxonomy" id="208324"/>
    <lineage>
        <taxon>Eukaryota</taxon>
        <taxon>Metazoa</taxon>
        <taxon>Chordata</taxon>
        <taxon>Craniata</taxon>
        <taxon>Vertebrata</taxon>
        <taxon>Euteleostomi</taxon>
        <taxon>Actinopterygii</taxon>
        <taxon>Neopterygii</taxon>
        <taxon>Teleostei</taxon>
        <taxon>Neoteleostei</taxon>
        <taxon>Acanthomorphata</taxon>
        <taxon>Ovalentaria</taxon>
        <taxon>Atherinomorphae</taxon>
        <taxon>Cyprinodontiformes</taxon>
        <taxon>Goodeidae</taxon>
        <taxon>Ameca</taxon>
    </lineage>
</organism>
<evidence type="ECO:0000313" key="3">
    <source>
        <dbReference type="Proteomes" id="UP001469553"/>
    </source>
</evidence>
<sequence length="108" mass="12088">MACQTFKTVKLTALGVLVLIHSFDAFSVKLQYSSNENKENSLKEKVCPNLWSVLYTVKCISSAATGKLVRVERKIDGAKYWPIQQKNVLVGKRLEIRAPVQPPAGQRL</sequence>
<accession>A0ABV0YJ14</accession>
<dbReference type="Proteomes" id="UP001469553">
    <property type="component" value="Unassembled WGS sequence"/>
</dbReference>
<proteinExistence type="predicted"/>
<name>A0ABV0YJ14_9TELE</name>